<evidence type="ECO:0000313" key="5">
    <source>
        <dbReference type="Proteomes" id="UP000295794"/>
    </source>
</evidence>
<evidence type="ECO:0000259" key="1">
    <source>
        <dbReference type="Pfam" id="PF07791"/>
    </source>
</evidence>
<keyword evidence="5" id="KW-1185">Reference proteome</keyword>
<dbReference type="AlphaFoldDB" id="A0A377Q4X7"/>
<evidence type="ECO:0000313" key="4">
    <source>
        <dbReference type="Proteomes" id="UP000255108"/>
    </source>
</evidence>
<dbReference type="RefSeq" id="WP_115226267.1">
    <property type="nucleotide sequence ID" value="NZ_CAWOLO010000014.1"/>
</dbReference>
<accession>A0A377Q4X7</accession>
<protein>
    <recommendedName>
        <fullName evidence="1">Immunity MXAN-0049 protein domain-containing protein</fullName>
    </recommendedName>
</protein>
<reference evidence="2 4" key="1">
    <citation type="submission" date="2018-06" db="EMBL/GenBank/DDBJ databases">
        <authorList>
            <consortium name="Pathogen Informatics"/>
            <person name="Doyle S."/>
        </authorList>
    </citation>
    <scope>NUCLEOTIDE SEQUENCE [LARGE SCALE GENOMIC DNA]</scope>
    <source>
        <strain evidence="2 4">NCTC11159</strain>
    </source>
</reference>
<dbReference type="InterPro" id="IPR012433">
    <property type="entry name" value="Imm11"/>
</dbReference>
<dbReference type="Pfam" id="PF07791">
    <property type="entry name" value="Imm11"/>
    <property type="match status" value="1"/>
</dbReference>
<dbReference type="OrthoDB" id="2581601at2"/>
<organism evidence="2 4">
    <name type="scientific">Iodobacter fluviatilis</name>
    <dbReference type="NCBI Taxonomy" id="537"/>
    <lineage>
        <taxon>Bacteria</taxon>
        <taxon>Pseudomonadati</taxon>
        <taxon>Pseudomonadota</taxon>
        <taxon>Betaproteobacteria</taxon>
        <taxon>Neisseriales</taxon>
        <taxon>Chitinibacteraceae</taxon>
        <taxon>Iodobacter</taxon>
    </lineage>
</organism>
<dbReference type="EMBL" id="SMBT01000014">
    <property type="protein sequence ID" value="TCU82647.1"/>
    <property type="molecule type" value="Genomic_DNA"/>
</dbReference>
<name>A0A377Q4X7_9NEIS</name>
<evidence type="ECO:0000313" key="3">
    <source>
        <dbReference type="EMBL" id="TCU82647.1"/>
    </source>
</evidence>
<sequence>MMYILSEKKNSYGIINFDHSFFDYQLFLQGSSLKGVIDTPLLYELEKKSNIKALSKLHIIRSTGPELVSNSLRKIIEEIAPHEVEFFDVDIYSNGEKIEGFSCIHPLRVIESIDMENSEYKLDNFDPKNPEYSFYFMKIKNAIEYEPKIARCYEFRLKLLVNDEIKNACFNSKLKGMVFYQALDMTPKNRSSYEEIK</sequence>
<evidence type="ECO:0000313" key="2">
    <source>
        <dbReference type="EMBL" id="STQ89867.1"/>
    </source>
</evidence>
<dbReference type="Proteomes" id="UP000255108">
    <property type="component" value="Unassembled WGS sequence"/>
</dbReference>
<proteinExistence type="predicted"/>
<dbReference type="EMBL" id="UGHR01000001">
    <property type="protein sequence ID" value="STQ89867.1"/>
    <property type="molecule type" value="Genomic_DNA"/>
</dbReference>
<gene>
    <name evidence="3" type="ORF">EV682_11419</name>
    <name evidence="2" type="ORF">NCTC11159_00918</name>
</gene>
<feature type="domain" description="Immunity MXAN-0049 protein" evidence="1">
    <location>
        <begin position="16"/>
        <end position="182"/>
    </location>
</feature>
<reference evidence="3 5" key="2">
    <citation type="submission" date="2019-03" db="EMBL/GenBank/DDBJ databases">
        <title>Genomic Encyclopedia of Type Strains, Phase IV (KMG-IV): sequencing the most valuable type-strain genomes for metagenomic binning, comparative biology and taxonomic classification.</title>
        <authorList>
            <person name="Goeker M."/>
        </authorList>
    </citation>
    <scope>NUCLEOTIDE SEQUENCE [LARGE SCALE GENOMIC DNA]</scope>
    <source>
        <strain evidence="3 5">DSM 3764</strain>
    </source>
</reference>
<dbReference type="Proteomes" id="UP000295794">
    <property type="component" value="Unassembled WGS sequence"/>
</dbReference>